<dbReference type="SUPFAM" id="SSF53474">
    <property type="entry name" value="alpha/beta-Hydrolases"/>
    <property type="match status" value="1"/>
</dbReference>
<name>A0A7Z0J6K2_9MICO</name>
<dbReference type="AlphaFoldDB" id="A0A7Z0J6K2"/>
<accession>A0A7Z0J6K2</accession>
<keyword evidence="4" id="KW-1185">Reference proteome</keyword>
<evidence type="ECO:0000313" key="4">
    <source>
        <dbReference type="Proteomes" id="UP000537260"/>
    </source>
</evidence>
<dbReference type="EMBL" id="JACCFM010000001">
    <property type="protein sequence ID" value="NYJ20033.1"/>
    <property type="molecule type" value="Genomic_DNA"/>
</dbReference>
<dbReference type="PANTHER" id="PTHR43798">
    <property type="entry name" value="MONOACYLGLYCEROL LIPASE"/>
    <property type="match status" value="1"/>
</dbReference>
<reference evidence="3 4" key="1">
    <citation type="submission" date="2020-07" db="EMBL/GenBank/DDBJ databases">
        <title>Sequencing the genomes of 1000 actinobacteria strains.</title>
        <authorList>
            <person name="Klenk H.-P."/>
        </authorList>
    </citation>
    <scope>NUCLEOTIDE SEQUENCE [LARGE SCALE GENOMIC DNA]</scope>
    <source>
        <strain evidence="3 4">LI1</strain>
    </source>
</reference>
<dbReference type="GO" id="GO:0016020">
    <property type="term" value="C:membrane"/>
    <property type="evidence" value="ECO:0007669"/>
    <property type="project" value="TreeGrafter"/>
</dbReference>
<evidence type="ECO:0000256" key="1">
    <source>
        <dbReference type="ARBA" id="ARBA00022801"/>
    </source>
</evidence>
<dbReference type="RefSeq" id="WP_179578706.1">
    <property type="nucleotide sequence ID" value="NZ_JACCFM010000001.1"/>
</dbReference>
<protein>
    <submittedName>
        <fullName evidence="3">Pimeloyl-ACP methyl ester carboxylesterase</fullName>
    </submittedName>
</protein>
<dbReference type="PRINTS" id="PR00412">
    <property type="entry name" value="EPOXHYDRLASE"/>
</dbReference>
<keyword evidence="1" id="KW-0378">Hydrolase</keyword>
<dbReference type="InterPro" id="IPR000639">
    <property type="entry name" value="Epox_hydrolase-like"/>
</dbReference>
<dbReference type="Proteomes" id="UP000537260">
    <property type="component" value="Unassembled WGS sequence"/>
</dbReference>
<dbReference type="InterPro" id="IPR000073">
    <property type="entry name" value="AB_hydrolase_1"/>
</dbReference>
<dbReference type="PANTHER" id="PTHR43798:SF31">
    <property type="entry name" value="AB HYDROLASE SUPERFAMILY PROTEIN YCLE"/>
    <property type="match status" value="1"/>
</dbReference>
<dbReference type="InterPro" id="IPR050266">
    <property type="entry name" value="AB_hydrolase_sf"/>
</dbReference>
<organism evidence="3 4">
    <name type="scientific">Glaciibacter psychrotolerans</name>
    <dbReference type="NCBI Taxonomy" id="670054"/>
    <lineage>
        <taxon>Bacteria</taxon>
        <taxon>Bacillati</taxon>
        <taxon>Actinomycetota</taxon>
        <taxon>Actinomycetes</taxon>
        <taxon>Micrococcales</taxon>
        <taxon>Microbacteriaceae</taxon>
        <taxon>Glaciibacter</taxon>
    </lineage>
</organism>
<dbReference type="GO" id="GO:0016787">
    <property type="term" value="F:hydrolase activity"/>
    <property type="evidence" value="ECO:0007669"/>
    <property type="project" value="UniProtKB-KW"/>
</dbReference>
<dbReference type="Gene3D" id="3.40.50.1820">
    <property type="entry name" value="alpha/beta hydrolase"/>
    <property type="match status" value="1"/>
</dbReference>
<dbReference type="PRINTS" id="PR00111">
    <property type="entry name" value="ABHYDROLASE"/>
</dbReference>
<evidence type="ECO:0000313" key="3">
    <source>
        <dbReference type="EMBL" id="NYJ20033.1"/>
    </source>
</evidence>
<proteinExistence type="predicted"/>
<dbReference type="Pfam" id="PF00561">
    <property type="entry name" value="Abhydrolase_1"/>
    <property type="match status" value="1"/>
</dbReference>
<sequence>MTDARAFRVPVTGGMLAGGIWDPAGSPTVVAIHGITATHLSWPFVARALNGIRVVAPDLRGRGRSNTLPGPWNLPRLADDVVAMMDAREIERAPILGHSMGAFVGVWLAHRHPDRVSSLTLIDGGLPIPRAAGGDPLALLGPAADRLRQTFATRAAYREFWKAHPAFAGDWSADVEAYVDYDLDGEEPLLTAATPIEAVAENIMELNGDGGYREALTALSLPIDFLWAPRGLLNEPTALYSPVIVSEYASLIPSLTVHAIDDVNHYTSIMSEHGASQVAAIVTARISH</sequence>
<gene>
    <name evidence="3" type="ORF">HNR05_001824</name>
</gene>
<evidence type="ECO:0000259" key="2">
    <source>
        <dbReference type="Pfam" id="PF00561"/>
    </source>
</evidence>
<comment type="caution">
    <text evidence="3">The sequence shown here is derived from an EMBL/GenBank/DDBJ whole genome shotgun (WGS) entry which is preliminary data.</text>
</comment>
<feature type="domain" description="AB hydrolase-1" evidence="2">
    <location>
        <begin position="27"/>
        <end position="134"/>
    </location>
</feature>
<dbReference type="InterPro" id="IPR029058">
    <property type="entry name" value="AB_hydrolase_fold"/>
</dbReference>